<evidence type="ECO:0000313" key="3">
    <source>
        <dbReference type="EMBL" id="KAF5928715.1"/>
    </source>
</evidence>
<comment type="caution">
    <text evidence="3">The sequence shown here is derived from an EMBL/GenBank/DDBJ whole genome shotgun (WGS) entry which is preliminary data.</text>
</comment>
<evidence type="ECO:0000256" key="1">
    <source>
        <dbReference type="ARBA" id="ARBA00022980"/>
    </source>
</evidence>
<evidence type="ECO:0000313" key="4">
    <source>
        <dbReference type="Proteomes" id="UP000551758"/>
    </source>
</evidence>
<dbReference type="GO" id="GO:1990904">
    <property type="term" value="C:ribonucleoprotein complex"/>
    <property type="evidence" value="ECO:0007669"/>
    <property type="project" value="UniProtKB-KW"/>
</dbReference>
<dbReference type="GO" id="GO:0006412">
    <property type="term" value="P:translation"/>
    <property type="evidence" value="ECO:0007669"/>
    <property type="project" value="InterPro"/>
</dbReference>
<gene>
    <name evidence="3" type="ORF">HPG69_008503</name>
</gene>
<reference evidence="3 4" key="1">
    <citation type="journal article" date="2020" name="Mol. Biol. Evol.">
        <title>Interspecific Gene Flow and the Evolution of Specialization in Black and White Rhinoceros.</title>
        <authorList>
            <person name="Moodley Y."/>
            <person name="Westbury M.V."/>
            <person name="Russo I.M."/>
            <person name="Gopalakrishnan S."/>
            <person name="Rakotoarivelo A."/>
            <person name="Olsen R.A."/>
            <person name="Prost S."/>
            <person name="Tunstall T."/>
            <person name="Ryder O.A."/>
            <person name="Dalen L."/>
            <person name="Bruford M.W."/>
        </authorList>
    </citation>
    <scope>NUCLEOTIDE SEQUENCE [LARGE SCALE GENOMIC DNA]</scope>
    <source>
        <strain evidence="3">SBR-YM</strain>
        <tissue evidence="3">Skin</tissue>
    </source>
</reference>
<organism evidence="3 4">
    <name type="scientific">Diceros bicornis minor</name>
    <name type="common">South-central black rhinoceros</name>
    <dbReference type="NCBI Taxonomy" id="77932"/>
    <lineage>
        <taxon>Eukaryota</taxon>
        <taxon>Metazoa</taxon>
        <taxon>Chordata</taxon>
        <taxon>Craniata</taxon>
        <taxon>Vertebrata</taxon>
        <taxon>Euteleostomi</taxon>
        <taxon>Mammalia</taxon>
        <taxon>Eutheria</taxon>
        <taxon>Laurasiatheria</taxon>
        <taxon>Perissodactyla</taxon>
        <taxon>Rhinocerotidae</taxon>
        <taxon>Diceros</taxon>
    </lineage>
</organism>
<protein>
    <submittedName>
        <fullName evidence="3">Uncharacterized protein</fullName>
    </submittedName>
</protein>
<keyword evidence="4" id="KW-1185">Reference proteome</keyword>
<keyword evidence="1" id="KW-0689">Ribosomal protein</keyword>
<accession>A0A7J7FKY4</accession>
<dbReference type="AlphaFoldDB" id="A0A7J7FKY4"/>
<evidence type="ECO:0000256" key="2">
    <source>
        <dbReference type="ARBA" id="ARBA00023274"/>
    </source>
</evidence>
<dbReference type="InterPro" id="IPR001593">
    <property type="entry name" value="Ribosomal_eS1"/>
</dbReference>
<keyword evidence="2" id="KW-0687">Ribonucleoprotein</keyword>
<dbReference type="GO" id="GO:0005840">
    <property type="term" value="C:ribosome"/>
    <property type="evidence" value="ECO:0007669"/>
    <property type="project" value="UniProtKB-KW"/>
</dbReference>
<sequence length="153" mass="17467">MVVGRHKHLMKVAKKEPRRKWPIPTFSVRRTGRTRVTQTQGTKTASDDPRGHVFEVSLAAERTFELITKNVPGTNCLTILFGMHLTCNKMCSMHLGVCQIWKMIEIMTREVQMNDLKVLNKMIPHSTGKGIKEACKSIYPSHGVFVWKKKTTC</sequence>
<dbReference type="Proteomes" id="UP000551758">
    <property type="component" value="Unassembled WGS sequence"/>
</dbReference>
<name>A0A7J7FKY4_DICBM</name>
<dbReference type="SMART" id="SM01397">
    <property type="entry name" value="Ribosomal_S3Ae"/>
    <property type="match status" value="1"/>
</dbReference>
<proteinExistence type="predicted"/>
<dbReference type="GO" id="GO:0003735">
    <property type="term" value="F:structural constituent of ribosome"/>
    <property type="evidence" value="ECO:0007669"/>
    <property type="project" value="InterPro"/>
</dbReference>
<dbReference type="EMBL" id="JACDTQ010000352">
    <property type="protein sequence ID" value="KAF5928715.1"/>
    <property type="molecule type" value="Genomic_DNA"/>
</dbReference>